<protein>
    <submittedName>
        <fullName evidence="1">Uncharacterized protein</fullName>
    </submittedName>
</protein>
<gene>
    <name evidence="1" type="ORF">BDN72DRAFT_962833</name>
</gene>
<reference evidence="1 2" key="1">
    <citation type="journal article" date="2019" name="Nat. Ecol. Evol.">
        <title>Megaphylogeny resolves global patterns of mushroom evolution.</title>
        <authorList>
            <person name="Varga T."/>
            <person name="Krizsan K."/>
            <person name="Foldi C."/>
            <person name="Dima B."/>
            <person name="Sanchez-Garcia M."/>
            <person name="Sanchez-Ramirez S."/>
            <person name="Szollosi G.J."/>
            <person name="Szarkandi J.G."/>
            <person name="Papp V."/>
            <person name="Albert L."/>
            <person name="Andreopoulos W."/>
            <person name="Angelini C."/>
            <person name="Antonin V."/>
            <person name="Barry K.W."/>
            <person name="Bougher N.L."/>
            <person name="Buchanan P."/>
            <person name="Buyck B."/>
            <person name="Bense V."/>
            <person name="Catcheside P."/>
            <person name="Chovatia M."/>
            <person name="Cooper J."/>
            <person name="Damon W."/>
            <person name="Desjardin D."/>
            <person name="Finy P."/>
            <person name="Geml J."/>
            <person name="Haridas S."/>
            <person name="Hughes K."/>
            <person name="Justo A."/>
            <person name="Karasinski D."/>
            <person name="Kautmanova I."/>
            <person name="Kiss B."/>
            <person name="Kocsube S."/>
            <person name="Kotiranta H."/>
            <person name="LaButti K.M."/>
            <person name="Lechner B.E."/>
            <person name="Liimatainen K."/>
            <person name="Lipzen A."/>
            <person name="Lukacs Z."/>
            <person name="Mihaltcheva S."/>
            <person name="Morgado L.N."/>
            <person name="Niskanen T."/>
            <person name="Noordeloos M.E."/>
            <person name="Ohm R.A."/>
            <person name="Ortiz-Santana B."/>
            <person name="Ovrebo C."/>
            <person name="Racz N."/>
            <person name="Riley R."/>
            <person name="Savchenko A."/>
            <person name="Shiryaev A."/>
            <person name="Soop K."/>
            <person name="Spirin V."/>
            <person name="Szebenyi C."/>
            <person name="Tomsovsky M."/>
            <person name="Tulloss R.E."/>
            <person name="Uehling J."/>
            <person name="Grigoriev I.V."/>
            <person name="Vagvolgyi C."/>
            <person name="Papp T."/>
            <person name="Martin F.M."/>
            <person name="Miettinen O."/>
            <person name="Hibbett D.S."/>
            <person name="Nagy L.G."/>
        </authorList>
    </citation>
    <scope>NUCLEOTIDE SEQUENCE [LARGE SCALE GENOMIC DNA]</scope>
    <source>
        <strain evidence="1 2">NL-1719</strain>
    </source>
</reference>
<name>A0ACD3AHH6_9AGAR</name>
<proteinExistence type="predicted"/>
<evidence type="ECO:0000313" key="2">
    <source>
        <dbReference type="Proteomes" id="UP000308600"/>
    </source>
</evidence>
<dbReference type="EMBL" id="ML208451">
    <property type="protein sequence ID" value="TFK65037.1"/>
    <property type="molecule type" value="Genomic_DNA"/>
</dbReference>
<organism evidence="1 2">
    <name type="scientific">Pluteus cervinus</name>
    <dbReference type="NCBI Taxonomy" id="181527"/>
    <lineage>
        <taxon>Eukaryota</taxon>
        <taxon>Fungi</taxon>
        <taxon>Dikarya</taxon>
        <taxon>Basidiomycota</taxon>
        <taxon>Agaricomycotina</taxon>
        <taxon>Agaricomycetes</taxon>
        <taxon>Agaricomycetidae</taxon>
        <taxon>Agaricales</taxon>
        <taxon>Pluteineae</taxon>
        <taxon>Pluteaceae</taxon>
        <taxon>Pluteus</taxon>
    </lineage>
</organism>
<keyword evidence="2" id="KW-1185">Reference proteome</keyword>
<dbReference type="Proteomes" id="UP000308600">
    <property type="component" value="Unassembled WGS sequence"/>
</dbReference>
<sequence length="270" mass="30734">MAFNLVNPTFPPEIEHIIFTAAVEHQDLSSFPINLILVAKRVYQWLTPIIYRTISLHENHEYPNQWNPEKLAKYGNYVRNLFVWVPSSRFNKASPHLPLSLCPNVTNLLWWSPANEAEIIAMSQLPLTRLSIDLNDIERALNTTKEFYRVTHLDSLGLFTEDLSILDRFTCLTHLSILGDGGFASISPIFERVPKLQVLIYYNCKQGVTKAVVQDFRPESDDPRLVRMTCGVGGGFEDWFEDIIGGRGIWGLAEEAIEGRKKGEQDGSRT</sequence>
<evidence type="ECO:0000313" key="1">
    <source>
        <dbReference type="EMBL" id="TFK65037.1"/>
    </source>
</evidence>
<accession>A0ACD3AHH6</accession>